<evidence type="ECO:0000256" key="2">
    <source>
        <dbReference type="ARBA" id="ARBA00023002"/>
    </source>
</evidence>
<keyword evidence="2 5" id="KW-0560">Oxidoreductase</keyword>
<dbReference type="InterPro" id="IPR029510">
    <property type="entry name" value="Ald_DH_CS_GLU"/>
</dbReference>
<dbReference type="InterPro" id="IPR016163">
    <property type="entry name" value="Ald_DH_C"/>
</dbReference>
<evidence type="ECO:0000256" key="1">
    <source>
        <dbReference type="ARBA" id="ARBA00009986"/>
    </source>
</evidence>
<dbReference type="InterPro" id="IPR015590">
    <property type="entry name" value="Aldehyde_DH_dom"/>
</dbReference>
<dbReference type="SUPFAM" id="SSF53720">
    <property type="entry name" value="ALDH-like"/>
    <property type="match status" value="1"/>
</dbReference>
<dbReference type="FunFam" id="3.40.605.10:FF:000007">
    <property type="entry name" value="NAD/NADP-dependent betaine aldehyde dehydrogenase"/>
    <property type="match status" value="1"/>
</dbReference>
<feature type="active site" evidence="4">
    <location>
        <position position="255"/>
    </location>
</feature>
<accession>A0A831X8K5</accession>
<dbReference type="Gene3D" id="3.40.309.10">
    <property type="entry name" value="Aldehyde Dehydrogenase, Chain A, domain 2"/>
    <property type="match status" value="1"/>
</dbReference>
<dbReference type="Gene3D" id="3.40.605.10">
    <property type="entry name" value="Aldehyde Dehydrogenase, Chain A, domain 1"/>
    <property type="match status" value="1"/>
</dbReference>
<dbReference type="CDD" id="cd07097">
    <property type="entry name" value="ALDH_KGSADH-YcbD"/>
    <property type="match status" value="1"/>
</dbReference>
<proteinExistence type="inferred from homology"/>
<dbReference type="Pfam" id="PF00171">
    <property type="entry name" value="Aldedh"/>
    <property type="match status" value="1"/>
</dbReference>
<dbReference type="PROSITE" id="PS00687">
    <property type="entry name" value="ALDEHYDE_DEHYDR_GLU"/>
    <property type="match status" value="1"/>
</dbReference>
<evidence type="ECO:0000259" key="6">
    <source>
        <dbReference type="Pfam" id="PF00171"/>
    </source>
</evidence>
<gene>
    <name evidence="7" type="ORF">ENP34_07575</name>
</gene>
<dbReference type="PANTHER" id="PTHR43720">
    <property type="entry name" value="2-AMINOMUCONIC SEMIALDEHYDE DEHYDROGENASE"/>
    <property type="match status" value="1"/>
</dbReference>
<sequence length="491" mass="52898">MAVIGTERRFRNYIGGEWVEPMSGEVRPDENPADTREILGLFPRSSEADVDRAVQAAAEAFKTWRRTSGPQRAAILHKAANILEARAQEVGEVLTREEGKTIGEGVGEVLRGVQILRFFAGEPLRPFGEVFSATNPETFLWAERVPLGVVGVITPWNFPVAIPLWKLAPCLAYGNTAVFKPAELTPLTAHLITEVLIEAGLPPGVLNLVHGPGSVVGEAIARHPKVNAITFTGSNAVGRHLYQIASERGAKVQLELGGKNPLIVAEDADLSLAVELATSGAFRSTGQKCTATSRVIVVEPVLREFTEKLVERARSITVGPGIDPSTYMGPLVSEERRQGVLQYIEIGKQEGARLLTGGEPLTGGEYAYGYYVAPTVFADVEPGMRIAQEEIFGPVVGVIRARSLEEAIEIANGVGYGLSASIVTRDIRKAFDFIRSIEAGVVHVNSETAGAEPHVPFGGMKGSSSYSREQGRAAMEFFTQIKTVYLDMPPA</sequence>
<dbReference type="InterPro" id="IPR016162">
    <property type="entry name" value="Ald_DH_N"/>
</dbReference>
<dbReference type="FunFam" id="3.40.309.10:FF:000012">
    <property type="entry name" value="Betaine aldehyde dehydrogenase"/>
    <property type="match status" value="1"/>
</dbReference>
<keyword evidence="3" id="KW-0520">NAD</keyword>
<dbReference type="InterPro" id="IPR016160">
    <property type="entry name" value="Ald_DH_CS_CYS"/>
</dbReference>
<feature type="domain" description="Aldehyde dehydrogenase" evidence="6">
    <location>
        <begin position="18"/>
        <end position="484"/>
    </location>
</feature>
<evidence type="ECO:0000313" key="7">
    <source>
        <dbReference type="EMBL" id="HEG91285.1"/>
    </source>
</evidence>
<evidence type="ECO:0000256" key="3">
    <source>
        <dbReference type="ARBA" id="ARBA00023027"/>
    </source>
</evidence>
<protein>
    <submittedName>
        <fullName evidence="7">Aldehyde dehydrogenase family protein</fullName>
    </submittedName>
</protein>
<organism evidence="7">
    <name type="scientific">Thermorudis peleae</name>
    <dbReference type="NCBI Taxonomy" id="1382356"/>
    <lineage>
        <taxon>Bacteria</taxon>
        <taxon>Pseudomonadati</taxon>
        <taxon>Thermomicrobiota</taxon>
        <taxon>Thermomicrobia</taxon>
        <taxon>Thermomicrobia incertae sedis</taxon>
        <taxon>Thermorudis</taxon>
    </lineage>
</organism>
<name>A0A831X8K5_9BACT</name>
<comment type="similarity">
    <text evidence="1 5">Belongs to the aldehyde dehydrogenase family.</text>
</comment>
<dbReference type="InterPro" id="IPR016161">
    <property type="entry name" value="Ald_DH/histidinol_DH"/>
</dbReference>
<dbReference type="EMBL" id="DSIY01000183">
    <property type="protein sequence ID" value="HEG91285.1"/>
    <property type="molecule type" value="Genomic_DNA"/>
</dbReference>
<comment type="caution">
    <text evidence="7">The sequence shown here is derived from an EMBL/GenBank/DDBJ whole genome shotgun (WGS) entry which is preliminary data.</text>
</comment>
<dbReference type="GO" id="GO:0004029">
    <property type="term" value="F:aldehyde dehydrogenase (NAD+) activity"/>
    <property type="evidence" value="ECO:0007669"/>
    <property type="project" value="TreeGrafter"/>
</dbReference>
<reference evidence="7" key="1">
    <citation type="journal article" date="2020" name="mSystems">
        <title>Genome- and Community-Level Interaction Insights into Carbon Utilization and Element Cycling Functions of Hydrothermarchaeota in Hydrothermal Sediment.</title>
        <authorList>
            <person name="Zhou Z."/>
            <person name="Liu Y."/>
            <person name="Xu W."/>
            <person name="Pan J."/>
            <person name="Luo Z.H."/>
            <person name="Li M."/>
        </authorList>
    </citation>
    <scope>NUCLEOTIDE SEQUENCE [LARGE SCALE GENOMIC DNA]</scope>
    <source>
        <strain evidence="7">SpSt-210</strain>
    </source>
</reference>
<evidence type="ECO:0000256" key="5">
    <source>
        <dbReference type="RuleBase" id="RU003345"/>
    </source>
</evidence>
<evidence type="ECO:0000256" key="4">
    <source>
        <dbReference type="PROSITE-ProRule" id="PRU10007"/>
    </source>
</evidence>
<dbReference type="PANTHER" id="PTHR43720:SF2">
    <property type="entry name" value="2-AMINOMUCONIC SEMIALDEHYDE DEHYDROGENASE"/>
    <property type="match status" value="1"/>
</dbReference>
<dbReference type="GO" id="GO:0006598">
    <property type="term" value="P:polyamine catabolic process"/>
    <property type="evidence" value="ECO:0007669"/>
    <property type="project" value="TreeGrafter"/>
</dbReference>
<dbReference type="AlphaFoldDB" id="A0A831X8K5"/>
<dbReference type="PROSITE" id="PS00070">
    <property type="entry name" value="ALDEHYDE_DEHYDR_CYS"/>
    <property type="match status" value="1"/>
</dbReference>